<dbReference type="EMBL" id="FOAD01000001">
    <property type="protein sequence ID" value="SEK56373.1"/>
    <property type="molecule type" value="Genomic_DNA"/>
</dbReference>
<protein>
    <submittedName>
        <fullName evidence="2">Uncharacterized protein</fullName>
    </submittedName>
</protein>
<evidence type="ECO:0000313" key="5">
    <source>
        <dbReference type="Proteomes" id="UP001058330"/>
    </source>
</evidence>
<feature type="transmembrane region" description="Helical" evidence="1">
    <location>
        <begin position="33"/>
        <end position="51"/>
    </location>
</feature>
<name>A0A1H7I196_HALLR</name>
<accession>A0A1H7I196</accession>
<keyword evidence="5" id="KW-1185">Reference proteome</keyword>
<dbReference type="OrthoDB" id="293588at2157"/>
<evidence type="ECO:0000313" key="4">
    <source>
        <dbReference type="Proteomes" id="UP000183894"/>
    </source>
</evidence>
<dbReference type="Proteomes" id="UP000183894">
    <property type="component" value="Unassembled WGS sequence"/>
</dbReference>
<keyword evidence="1" id="KW-0812">Transmembrane</keyword>
<dbReference type="AlphaFoldDB" id="A0A1H7I196"/>
<evidence type="ECO:0000313" key="2">
    <source>
        <dbReference type="EMBL" id="SEK56373.1"/>
    </source>
</evidence>
<organism evidence="2 4">
    <name type="scientific">Haloferax larsenii</name>
    <dbReference type="NCBI Taxonomy" id="302484"/>
    <lineage>
        <taxon>Archaea</taxon>
        <taxon>Methanobacteriati</taxon>
        <taxon>Methanobacteriota</taxon>
        <taxon>Stenosarchaea group</taxon>
        <taxon>Halobacteria</taxon>
        <taxon>Halobacteriales</taxon>
        <taxon>Haloferacaceae</taxon>
        <taxon>Haloferax</taxon>
    </lineage>
</organism>
<reference evidence="3" key="2">
    <citation type="submission" date="2021-07" db="EMBL/GenBank/DDBJ databases">
        <title>Studies on halocins as antimicrobial molecules from haloarchaea.</title>
        <authorList>
            <person name="Kumar S."/>
            <person name="Khare S.K."/>
        </authorList>
    </citation>
    <scope>NUCLEOTIDE SEQUENCE</scope>
    <source>
        <strain evidence="3">NCIM 5678</strain>
    </source>
</reference>
<evidence type="ECO:0000313" key="3">
    <source>
        <dbReference type="EMBL" id="UVE49298.1"/>
    </source>
</evidence>
<proteinExistence type="predicted"/>
<keyword evidence="1" id="KW-1133">Transmembrane helix</keyword>
<evidence type="ECO:0000256" key="1">
    <source>
        <dbReference type="SAM" id="Phobius"/>
    </source>
</evidence>
<dbReference type="Proteomes" id="UP001058330">
    <property type="component" value="Chromosome"/>
</dbReference>
<reference evidence="2 4" key="1">
    <citation type="submission" date="2016-10" db="EMBL/GenBank/DDBJ databases">
        <authorList>
            <person name="de Groot N.N."/>
        </authorList>
    </citation>
    <scope>NUCLEOTIDE SEQUENCE [LARGE SCALE GENOMIC DNA]</scope>
    <source>
        <strain evidence="2 4">CDM_5</strain>
    </source>
</reference>
<keyword evidence="1" id="KW-0472">Membrane</keyword>
<sequence>MTADIRLAGAGTALLLVSSALLMQTAIDSRLPVLLAALATLGAIAAVLRVAEPTA</sequence>
<dbReference type="RefSeq" id="WP_169317595.1">
    <property type="nucleotide sequence ID" value="NZ_CP078063.1"/>
</dbReference>
<dbReference type="GeneID" id="74529277"/>
<gene>
    <name evidence="3" type="ORF">KU306_10210</name>
    <name evidence="2" type="ORF">SAMN04488691_101757</name>
</gene>
<dbReference type="EMBL" id="CP078063">
    <property type="protein sequence ID" value="UVE49298.1"/>
    <property type="molecule type" value="Genomic_DNA"/>
</dbReference>